<name>A0A2T3P8J2_9GAMM</name>
<dbReference type="Proteomes" id="UP000240481">
    <property type="component" value="Unassembled WGS sequence"/>
</dbReference>
<keyword evidence="3" id="KW-1185">Reference proteome</keyword>
<keyword evidence="1" id="KW-0732">Signal</keyword>
<dbReference type="RefSeq" id="WP_053111759.1">
    <property type="nucleotide sequence ID" value="NZ_JAKJTC010000020.1"/>
</dbReference>
<dbReference type="EMBL" id="PYLZ01000004">
    <property type="protein sequence ID" value="PSW25065.1"/>
    <property type="molecule type" value="Genomic_DNA"/>
</dbReference>
<reference evidence="2 3" key="1">
    <citation type="submission" date="2018-01" db="EMBL/GenBank/DDBJ databases">
        <title>Whole genome sequencing of Histamine producing bacteria.</title>
        <authorList>
            <person name="Butler K."/>
        </authorList>
    </citation>
    <scope>NUCLEOTIDE SEQUENCE [LARGE SCALE GENOMIC DNA]</scope>
    <source>
        <strain evidence="2 3">DSM 24669</strain>
    </source>
</reference>
<organism evidence="2 3">
    <name type="scientific">Photobacterium swingsii</name>
    <dbReference type="NCBI Taxonomy" id="680026"/>
    <lineage>
        <taxon>Bacteria</taxon>
        <taxon>Pseudomonadati</taxon>
        <taxon>Pseudomonadota</taxon>
        <taxon>Gammaproteobacteria</taxon>
        <taxon>Vibrionales</taxon>
        <taxon>Vibrionaceae</taxon>
        <taxon>Photobacterium</taxon>
    </lineage>
</organism>
<evidence type="ECO:0000256" key="1">
    <source>
        <dbReference type="SAM" id="SignalP"/>
    </source>
</evidence>
<protein>
    <submittedName>
        <fullName evidence="2">Uncharacterized protein</fullName>
    </submittedName>
</protein>
<evidence type="ECO:0000313" key="3">
    <source>
        <dbReference type="Proteomes" id="UP000240481"/>
    </source>
</evidence>
<evidence type="ECO:0000313" key="2">
    <source>
        <dbReference type="EMBL" id="PSW25065.1"/>
    </source>
</evidence>
<dbReference type="STRING" id="680026.AB733_04650"/>
<feature type="chain" id="PRO_5015566886" evidence="1">
    <location>
        <begin position="19"/>
        <end position="270"/>
    </location>
</feature>
<gene>
    <name evidence="2" type="ORF">C9I94_09685</name>
</gene>
<feature type="signal peptide" evidence="1">
    <location>
        <begin position="1"/>
        <end position="18"/>
    </location>
</feature>
<comment type="caution">
    <text evidence="2">The sequence shown here is derived from an EMBL/GenBank/DDBJ whole genome shotgun (WGS) entry which is preliminary data.</text>
</comment>
<accession>A0A2T3P8J2</accession>
<dbReference type="AlphaFoldDB" id="A0A2T3P8J2"/>
<proteinExistence type="predicted"/>
<sequence>MGKYIAIFLSLFSFNSFAEDKPLTTPTCLPEAVLTTPITLFLTESIKAQYAPFVIEGHIKSWLEHSNTVMRNSCIPMKRTLKEVVYISELLDINFQDIYAVHDLLAYYYPDRIKSLQQNQSHHHVYPYYGVVFSTRNSTFNPDKCGQTDVTLYPQFFVLDINCPKTVLEHELGHLAWANHDIDTLSDQTEGYLFDLATWLPVGLHSKIKQYAYGYRCGGKGTVMSYADELHPFYSSPSIAFDGIACGNDVYADNARVLREYAEAKLEITN</sequence>